<sequence length="254" mass="29225">MNSIEITKKQITDAIFTGKIQPFIQPIVNKNKVLVGYEVLARWIVSEHEIRLPLTFIPIVKDDQQLSERLTNALLLQLISHFKFHNNNGLFISINIYSHSLTTPIINLLITLNRSINVVIEILENDDIINIEHFRTTLDFLKIEGIKVAIDDFGCGNNVNKRLFDYPFDYVKIDRFFVRDIDIDVSKFKSLQVIVALIHHFDLPIIVEGIETETIFKLLTGLNIEMYQGYLFSKPIPLDAKLSLSRDTALNQCV</sequence>
<name>A0A1Y6M8Q4_9GAMM</name>
<dbReference type="GO" id="GO:0071111">
    <property type="term" value="F:cyclic-guanylate-specific phosphodiesterase activity"/>
    <property type="evidence" value="ECO:0007669"/>
    <property type="project" value="InterPro"/>
</dbReference>
<dbReference type="EMBL" id="FYAK01000001">
    <property type="protein sequence ID" value="SMY32128.1"/>
    <property type="molecule type" value="Genomic_DNA"/>
</dbReference>
<dbReference type="InterPro" id="IPR035919">
    <property type="entry name" value="EAL_sf"/>
</dbReference>
<dbReference type="Proteomes" id="UP000195963">
    <property type="component" value="Unassembled WGS sequence"/>
</dbReference>
<proteinExistence type="predicted"/>
<dbReference type="SMART" id="SM00052">
    <property type="entry name" value="EAL"/>
    <property type="match status" value="1"/>
</dbReference>
<dbReference type="PANTHER" id="PTHR33121:SF70">
    <property type="entry name" value="SIGNALING PROTEIN YKOW"/>
    <property type="match status" value="1"/>
</dbReference>
<dbReference type="Pfam" id="PF00563">
    <property type="entry name" value="EAL"/>
    <property type="match status" value="1"/>
</dbReference>
<protein>
    <submittedName>
        <fullName evidence="2">Cyclic di-GMP phosphodiesterase YahA</fullName>
        <ecNumber evidence="2">3.1.4.-</ecNumber>
    </submittedName>
</protein>
<dbReference type="InterPro" id="IPR050706">
    <property type="entry name" value="Cyclic-di-GMP_PDE-like"/>
</dbReference>
<organism evidence="2 3">
    <name type="scientific">Photobacterium malacitanum</name>
    <dbReference type="NCBI Taxonomy" id="2204294"/>
    <lineage>
        <taxon>Bacteria</taxon>
        <taxon>Pseudomonadati</taxon>
        <taxon>Pseudomonadota</taxon>
        <taxon>Gammaproteobacteria</taxon>
        <taxon>Vibrionales</taxon>
        <taxon>Vibrionaceae</taxon>
        <taxon>Photobacterium</taxon>
    </lineage>
</organism>
<keyword evidence="2" id="KW-0378">Hydrolase</keyword>
<gene>
    <name evidence="2" type="primary">yahA_2</name>
    <name evidence="2" type="ORF">PMAL9190_00370</name>
</gene>
<reference evidence="3" key="1">
    <citation type="submission" date="2017-06" db="EMBL/GenBank/DDBJ databases">
        <authorList>
            <person name="Rodrigo-Torres L."/>
            <person name="Arahal R.D."/>
            <person name="Lucena T."/>
        </authorList>
    </citation>
    <scope>NUCLEOTIDE SEQUENCE [LARGE SCALE GENOMIC DNA]</scope>
    <source>
        <strain evidence="3">CECT 9190</strain>
    </source>
</reference>
<dbReference type="RefSeq" id="WP_087843663.1">
    <property type="nucleotide sequence ID" value="NZ_FYAK01000001.1"/>
</dbReference>
<evidence type="ECO:0000313" key="3">
    <source>
        <dbReference type="Proteomes" id="UP000195963"/>
    </source>
</evidence>
<dbReference type="PANTHER" id="PTHR33121">
    <property type="entry name" value="CYCLIC DI-GMP PHOSPHODIESTERASE PDEF"/>
    <property type="match status" value="1"/>
</dbReference>
<accession>A0A1Y6M8Q4</accession>
<evidence type="ECO:0000259" key="1">
    <source>
        <dbReference type="PROSITE" id="PS50883"/>
    </source>
</evidence>
<evidence type="ECO:0000313" key="2">
    <source>
        <dbReference type="EMBL" id="SMY32128.1"/>
    </source>
</evidence>
<dbReference type="Gene3D" id="3.20.20.450">
    <property type="entry name" value="EAL domain"/>
    <property type="match status" value="1"/>
</dbReference>
<dbReference type="SUPFAM" id="SSF141868">
    <property type="entry name" value="EAL domain-like"/>
    <property type="match status" value="1"/>
</dbReference>
<dbReference type="PROSITE" id="PS50883">
    <property type="entry name" value="EAL"/>
    <property type="match status" value="1"/>
</dbReference>
<dbReference type="CDD" id="cd01948">
    <property type="entry name" value="EAL"/>
    <property type="match status" value="1"/>
</dbReference>
<dbReference type="EC" id="3.1.4.-" evidence="2"/>
<dbReference type="AlphaFoldDB" id="A0A1Y6M8Q4"/>
<dbReference type="InterPro" id="IPR001633">
    <property type="entry name" value="EAL_dom"/>
</dbReference>
<feature type="domain" description="EAL" evidence="1">
    <location>
        <begin position="4"/>
        <end position="249"/>
    </location>
</feature>
<keyword evidence="3" id="KW-1185">Reference proteome</keyword>